<keyword evidence="2" id="KW-1185">Reference proteome</keyword>
<sequence>MEEVAEENRLEEVDERLAFETKANVDGCQLQWGETGQGAEDESTTGGGLGREEAIGYVDFEFGGDDDTIMIKATHA</sequence>
<evidence type="ECO:0000313" key="1">
    <source>
        <dbReference type="EMBL" id="KAK7320697.1"/>
    </source>
</evidence>
<organism evidence="1 2">
    <name type="scientific">Canavalia gladiata</name>
    <name type="common">Sword bean</name>
    <name type="synonym">Dolichos gladiatus</name>
    <dbReference type="NCBI Taxonomy" id="3824"/>
    <lineage>
        <taxon>Eukaryota</taxon>
        <taxon>Viridiplantae</taxon>
        <taxon>Streptophyta</taxon>
        <taxon>Embryophyta</taxon>
        <taxon>Tracheophyta</taxon>
        <taxon>Spermatophyta</taxon>
        <taxon>Magnoliopsida</taxon>
        <taxon>eudicotyledons</taxon>
        <taxon>Gunneridae</taxon>
        <taxon>Pentapetalae</taxon>
        <taxon>rosids</taxon>
        <taxon>fabids</taxon>
        <taxon>Fabales</taxon>
        <taxon>Fabaceae</taxon>
        <taxon>Papilionoideae</taxon>
        <taxon>50 kb inversion clade</taxon>
        <taxon>NPAAA clade</taxon>
        <taxon>indigoferoid/millettioid clade</taxon>
        <taxon>Phaseoleae</taxon>
        <taxon>Canavalia</taxon>
    </lineage>
</organism>
<reference evidence="1 2" key="1">
    <citation type="submission" date="2024-01" db="EMBL/GenBank/DDBJ databases">
        <title>The genomes of 5 underutilized Papilionoideae crops provide insights into root nodulation and disease resistanc.</title>
        <authorList>
            <person name="Jiang F."/>
        </authorList>
    </citation>
    <scope>NUCLEOTIDE SEQUENCE [LARGE SCALE GENOMIC DNA]</scope>
    <source>
        <strain evidence="1">LVBAO_FW01</strain>
        <tissue evidence="1">Leaves</tissue>
    </source>
</reference>
<comment type="caution">
    <text evidence="1">The sequence shown here is derived from an EMBL/GenBank/DDBJ whole genome shotgun (WGS) entry which is preliminary data.</text>
</comment>
<dbReference type="AlphaFoldDB" id="A0AAN9KNE6"/>
<gene>
    <name evidence="1" type="ORF">VNO77_30406</name>
</gene>
<dbReference type="Proteomes" id="UP001367508">
    <property type="component" value="Unassembled WGS sequence"/>
</dbReference>
<name>A0AAN9KNE6_CANGL</name>
<proteinExistence type="predicted"/>
<accession>A0AAN9KNE6</accession>
<protein>
    <submittedName>
        <fullName evidence="1">Uncharacterized protein</fullName>
    </submittedName>
</protein>
<dbReference type="EMBL" id="JAYMYQ010000007">
    <property type="protein sequence ID" value="KAK7320697.1"/>
    <property type="molecule type" value="Genomic_DNA"/>
</dbReference>
<evidence type="ECO:0000313" key="2">
    <source>
        <dbReference type="Proteomes" id="UP001367508"/>
    </source>
</evidence>